<dbReference type="RefSeq" id="XP_033658225.1">
    <property type="nucleotide sequence ID" value="XM_033802918.1"/>
</dbReference>
<evidence type="ECO:0000259" key="1">
    <source>
        <dbReference type="SMART" id="SM00360"/>
    </source>
</evidence>
<keyword evidence="3" id="KW-1185">Reference proteome</keyword>
<sequence>MSILFATKVVVGPHGLTMGSLKAPMGEGSRRETEKVLLSEPGTGLEDEAQEALSAMENRLRAALFGCGADSPTPLRPRPIELDADVVAIELAKQGFDFDYARTWAAERIHMLWADFTAEYQAKWEAEKAAYVAKCEEELKKAMSVTVEQYKRRRIIVTNIAADADWEDVRRAFEPYGFCTVQMKEARHPKNGTQAASIQFESEELALHIAQNARLYIFGLGIRMYYAPDVDYTRDIFDLPA</sequence>
<dbReference type="AlphaFoldDB" id="A0A6A6JWA4"/>
<accession>A0A6A6JWA4</accession>
<dbReference type="SUPFAM" id="SSF54928">
    <property type="entry name" value="RNA-binding domain, RBD"/>
    <property type="match status" value="1"/>
</dbReference>
<dbReference type="Gene3D" id="3.30.70.330">
    <property type="match status" value="1"/>
</dbReference>
<evidence type="ECO:0000313" key="3">
    <source>
        <dbReference type="Proteomes" id="UP000800097"/>
    </source>
</evidence>
<dbReference type="GeneID" id="54556093"/>
<reference evidence="2" key="1">
    <citation type="journal article" date="2020" name="Stud. Mycol.">
        <title>101 Dothideomycetes genomes: a test case for predicting lifestyles and emergence of pathogens.</title>
        <authorList>
            <person name="Haridas S."/>
            <person name="Albert R."/>
            <person name="Binder M."/>
            <person name="Bloem J."/>
            <person name="Labutti K."/>
            <person name="Salamov A."/>
            <person name="Andreopoulos B."/>
            <person name="Baker S."/>
            <person name="Barry K."/>
            <person name="Bills G."/>
            <person name="Bluhm B."/>
            <person name="Cannon C."/>
            <person name="Castanera R."/>
            <person name="Culley D."/>
            <person name="Daum C."/>
            <person name="Ezra D."/>
            <person name="Gonzalez J."/>
            <person name="Henrissat B."/>
            <person name="Kuo A."/>
            <person name="Liang C."/>
            <person name="Lipzen A."/>
            <person name="Lutzoni F."/>
            <person name="Magnuson J."/>
            <person name="Mondo S."/>
            <person name="Nolan M."/>
            <person name="Ohm R."/>
            <person name="Pangilinan J."/>
            <person name="Park H.-J."/>
            <person name="Ramirez L."/>
            <person name="Alfaro M."/>
            <person name="Sun H."/>
            <person name="Tritt A."/>
            <person name="Yoshinaga Y."/>
            <person name="Zwiers L.-H."/>
            <person name="Turgeon B."/>
            <person name="Goodwin S."/>
            <person name="Spatafora J."/>
            <person name="Crous P."/>
            <person name="Grigoriev I."/>
        </authorList>
    </citation>
    <scope>NUCLEOTIDE SEQUENCE</scope>
    <source>
        <strain evidence="2">CBS 379.55</strain>
    </source>
</reference>
<dbReference type="GO" id="GO:0003723">
    <property type="term" value="F:RNA binding"/>
    <property type="evidence" value="ECO:0007669"/>
    <property type="project" value="InterPro"/>
</dbReference>
<dbReference type="InterPro" id="IPR035979">
    <property type="entry name" value="RBD_domain_sf"/>
</dbReference>
<dbReference type="SMART" id="SM00360">
    <property type="entry name" value="RRM"/>
    <property type="match status" value="1"/>
</dbReference>
<proteinExistence type="predicted"/>
<organism evidence="2 3">
    <name type="scientific">Westerdykella ornata</name>
    <dbReference type="NCBI Taxonomy" id="318751"/>
    <lineage>
        <taxon>Eukaryota</taxon>
        <taxon>Fungi</taxon>
        <taxon>Dikarya</taxon>
        <taxon>Ascomycota</taxon>
        <taxon>Pezizomycotina</taxon>
        <taxon>Dothideomycetes</taxon>
        <taxon>Pleosporomycetidae</taxon>
        <taxon>Pleosporales</taxon>
        <taxon>Sporormiaceae</taxon>
        <taxon>Westerdykella</taxon>
    </lineage>
</organism>
<protein>
    <recommendedName>
        <fullName evidence="1">RRM domain-containing protein</fullName>
    </recommendedName>
</protein>
<dbReference type="InterPro" id="IPR000504">
    <property type="entry name" value="RRM_dom"/>
</dbReference>
<dbReference type="Proteomes" id="UP000800097">
    <property type="component" value="Unassembled WGS sequence"/>
</dbReference>
<dbReference type="InterPro" id="IPR012677">
    <property type="entry name" value="Nucleotide-bd_a/b_plait_sf"/>
</dbReference>
<dbReference type="Pfam" id="PF00076">
    <property type="entry name" value="RRM_1"/>
    <property type="match status" value="1"/>
</dbReference>
<dbReference type="EMBL" id="ML986484">
    <property type="protein sequence ID" value="KAF2280687.1"/>
    <property type="molecule type" value="Genomic_DNA"/>
</dbReference>
<evidence type="ECO:0000313" key="2">
    <source>
        <dbReference type="EMBL" id="KAF2280687.1"/>
    </source>
</evidence>
<dbReference type="OrthoDB" id="3796937at2759"/>
<name>A0A6A6JWA4_WESOR</name>
<feature type="domain" description="RRM" evidence="1">
    <location>
        <begin position="154"/>
        <end position="225"/>
    </location>
</feature>
<gene>
    <name evidence="2" type="ORF">EI97DRAFT_5650</name>
</gene>